<dbReference type="EMBL" id="JAUSTM010000006">
    <property type="protein sequence ID" value="MDQ0222320.1"/>
    <property type="molecule type" value="Genomic_DNA"/>
</dbReference>
<organism evidence="3 4">
    <name type="scientific">Streptococcus moroccensis</name>
    <dbReference type="NCBI Taxonomy" id="1451356"/>
    <lineage>
        <taxon>Bacteria</taxon>
        <taxon>Bacillati</taxon>
        <taxon>Bacillota</taxon>
        <taxon>Bacilli</taxon>
        <taxon>Lactobacillales</taxon>
        <taxon>Streptococcaceae</taxon>
        <taxon>Streptococcus</taxon>
    </lineage>
</organism>
<dbReference type="InterPro" id="IPR020904">
    <property type="entry name" value="Sc_DH/Rdtase_CS"/>
</dbReference>
<evidence type="ECO:0000256" key="1">
    <source>
        <dbReference type="ARBA" id="ARBA00006484"/>
    </source>
</evidence>
<sequence length="257" mass="27193">MMSLLMKDKAGLVTGGGLGIGRSTAIEFAKEGAKVMVSDISVKDGEETVRLIREFGGEAAFFPCDVTNEEQVKGLVDATLEQFGQLDFAFNNAGANGKFAPITEQDSKTWDLVMQVNVYGVFYCLKHEIATMEKTGGGAIVNTSSGAGLIAVAQNSPYNTAKFAVVGLTKSTAYDYGHRNIRVNALCPGSTRTAMMDNAIEQNGGEAFERELVKTIPMGALADPEDQAAAVVWLCSDKAKTITGVSIPVDGGYVLGK</sequence>
<dbReference type="Pfam" id="PF13561">
    <property type="entry name" value="adh_short_C2"/>
    <property type="match status" value="1"/>
</dbReference>
<dbReference type="NCBIfam" id="NF005559">
    <property type="entry name" value="PRK07231.1"/>
    <property type="match status" value="1"/>
</dbReference>
<dbReference type="Gene3D" id="3.40.50.720">
    <property type="entry name" value="NAD(P)-binding Rossmann-like Domain"/>
    <property type="match status" value="1"/>
</dbReference>
<evidence type="ECO:0000313" key="3">
    <source>
        <dbReference type="EMBL" id="MDQ0222320.1"/>
    </source>
</evidence>
<dbReference type="InterPro" id="IPR036291">
    <property type="entry name" value="NAD(P)-bd_dom_sf"/>
</dbReference>
<gene>
    <name evidence="3" type="ORF">J2S23_000871</name>
</gene>
<dbReference type="RefSeq" id="WP_307121527.1">
    <property type="nucleotide sequence ID" value="NZ_JAUSTM010000006.1"/>
</dbReference>
<dbReference type="SUPFAM" id="SSF51735">
    <property type="entry name" value="NAD(P)-binding Rossmann-fold domains"/>
    <property type="match status" value="1"/>
</dbReference>
<evidence type="ECO:0000256" key="2">
    <source>
        <dbReference type="ARBA" id="ARBA00023002"/>
    </source>
</evidence>
<reference evidence="3 4" key="1">
    <citation type="submission" date="2023-07" db="EMBL/GenBank/DDBJ databases">
        <title>Genomic Encyclopedia of Type Strains, Phase IV (KMG-IV): sequencing the most valuable type-strain genomes for metagenomic binning, comparative biology and taxonomic classification.</title>
        <authorList>
            <person name="Goeker M."/>
        </authorList>
    </citation>
    <scope>NUCLEOTIDE SEQUENCE [LARGE SCALE GENOMIC DNA]</scope>
    <source>
        <strain evidence="3 4">DSM 105143</strain>
    </source>
</reference>
<dbReference type="PRINTS" id="PR00080">
    <property type="entry name" value="SDRFAMILY"/>
</dbReference>
<dbReference type="Proteomes" id="UP001223079">
    <property type="component" value="Unassembled WGS sequence"/>
</dbReference>
<dbReference type="PANTHER" id="PTHR43180">
    <property type="entry name" value="3-OXOACYL-(ACYL-CARRIER-PROTEIN) REDUCTASE (AFU_ORTHOLOGUE AFUA_6G11210)"/>
    <property type="match status" value="1"/>
</dbReference>
<protein>
    <submittedName>
        <fullName evidence="3">NAD(P)-dependent dehydrogenase (Short-subunit alcohol dehydrogenase family)</fullName>
    </submittedName>
</protein>
<comment type="similarity">
    <text evidence="1">Belongs to the short-chain dehydrogenases/reductases (SDR) family.</text>
</comment>
<keyword evidence="2" id="KW-0560">Oxidoreductase</keyword>
<dbReference type="PANTHER" id="PTHR43180:SF33">
    <property type="entry name" value="15-HYDROXYPROSTAGLANDIN DEHYDROGENASE [NAD(+)]-LIKE"/>
    <property type="match status" value="1"/>
</dbReference>
<evidence type="ECO:0000313" key="4">
    <source>
        <dbReference type="Proteomes" id="UP001223079"/>
    </source>
</evidence>
<accession>A0ABT9YT67</accession>
<name>A0ABT9YT67_9STRE</name>
<comment type="caution">
    <text evidence="3">The sequence shown here is derived from an EMBL/GenBank/DDBJ whole genome shotgun (WGS) entry which is preliminary data.</text>
</comment>
<dbReference type="InterPro" id="IPR002347">
    <property type="entry name" value="SDR_fam"/>
</dbReference>
<keyword evidence="4" id="KW-1185">Reference proteome</keyword>
<dbReference type="CDD" id="cd05233">
    <property type="entry name" value="SDR_c"/>
    <property type="match status" value="1"/>
</dbReference>
<dbReference type="PRINTS" id="PR00081">
    <property type="entry name" value="GDHRDH"/>
</dbReference>
<dbReference type="PROSITE" id="PS00061">
    <property type="entry name" value="ADH_SHORT"/>
    <property type="match status" value="1"/>
</dbReference>
<proteinExistence type="inferred from homology"/>